<proteinExistence type="inferred from homology"/>
<evidence type="ECO:0000256" key="2">
    <source>
        <dbReference type="ARBA" id="ARBA00022487"/>
    </source>
</evidence>
<organism evidence="9 10">
    <name type="scientific">Arctia plantaginis</name>
    <name type="common">Wood tiger moth</name>
    <name type="synonym">Phalaena plantaginis</name>
    <dbReference type="NCBI Taxonomy" id="874455"/>
    <lineage>
        <taxon>Eukaryota</taxon>
        <taxon>Metazoa</taxon>
        <taxon>Ecdysozoa</taxon>
        <taxon>Arthropoda</taxon>
        <taxon>Hexapoda</taxon>
        <taxon>Insecta</taxon>
        <taxon>Pterygota</taxon>
        <taxon>Neoptera</taxon>
        <taxon>Endopterygota</taxon>
        <taxon>Lepidoptera</taxon>
        <taxon>Glossata</taxon>
        <taxon>Ditrysia</taxon>
        <taxon>Noctuoidea</taxon>
        <taxon>Erebidae</taxon>
        <taxon>Arctiinae</taxon>
        <taxon>Arctia</taxon>
    </lineage>
</organism>
<dbReference type="EC" id="3.1.1.-" evidence="6"/>
<feature type="domain" description="Carboxylesterase type B" evidence="8">
    <location>
        <begin position="37"/>
        <end position="547"/>
    </location>
</feature>
<dbReference type="InterPro" id="IPR029058">
    <property type="entry name" value="AB_hydrolase_fold"/>
</dbReference>
<evidence type="ECO:0000256" key="5">
    <source>
        <dbReference type="ARBA" id="ARBA00023180"/>
    </source>
</evidence>
<dbReference type="GO" id="GO:0052689">
    <property type="term" value="F:carboxylic ester hydrolase activity"/>
    <property type="evidence" value="ECO:0007669"/>
    <property type="project" value="UniProtKB-KW"/>
</dbReference>
<evidence type="ECO:0000256" key="7">
    <source>
        <dbReference type="SAM" id="MobiDB-lite"/>
    </source>
</evidence>
<keyword evidence="5" id="KW-0325">Glycoprotein</keyword>
<feature type="region of interest" description="Disordered" evidence="7">
    <location>
        <begin position="1"/>
        <end position="24"/>
    </location>
</feature>
<dbReference type="InterPro" id="IPR050309">
    <property type="entry name" value="Type-B_Carboxylest/Lipase"/>
</dbReference>
<dbReference type="SUPFAM" id="SSF53474">
    <property type="entry name" value="alpha/beta-Hydrolases"/>
    <property type="match status" value="1"/>
</dbReference>
<dbReference type="AlphaFoldDB" id="A0A8S0YX97"/>
<evidence type="ECO:0000313" key="9">
    <source>
        <dbReference type="EMBL" id="CAB3223741.1"/>
    </source>
</evidence>
<dbReference type="Pfam" id="PF00135">
    <property type="entry name" value="COesterase"/>
    <property type="match status" value="1"/>
</dbReference>
<name>A0A8S0YX97_ARCPL</name>
<dbReference type="InterPro" id="IPR019826">
    <property type="entry name" value="Carboxylesterase_B_AS"/>
</dbReference>
<keyword evidence="3 6" id="KW-0378">Hydrolase</keyword>
<dbReference type="PROSITE" id="PS00122">
    <property type="entry name" value="CARBOXYLESTERASE_B_1"/>
    <property type="match status" value="1"/>
</dbReference>
<evidence type="ECO:0000256" key="4">
    <source>
        <dbReference type="ARBA" id="ARBA00023157"/>
    </source>
</evidence>
<keyword evidence="10" id="KW-1185">Reference proteome</keyword>
<dbReference type="Gene3D" id="3.40.50.1820">
    <property type="entry name" value="alpha/beta hydrolase"/>
    <property type="match status" value="1"/>
</dbReference>
<feature type="compositionally biased region" description="Polar residues" evidence="7">
    <location>
        <begin position="1"/>
        <end position="18"/>
    </location>
</feature>
<evidence type="ECO:0000256" key="6">
    <source>
        <dbReference type="RuleBase" id="RU361235"/>
    </source>
</evidence>
<dbReference type="EMBL" id="CADEBC010000135">
    <property type="protein sequence ID" value="CAB3223741.1"/>
    <property type="molecule type" value="Genomic_DNA"/>
</dbReference>
<dbReference type="Proteomes" id="UP000494106">
    <property type="component" value="Unassembled WGS sequence"/>
</dbReference>
<keyword evidence="4" id="KW-1015">Disulfide bond</keyword>
<keyword evidence="2" id="KW-0719">Serine esterase</keyword>
<evidence type="ECO:0000313" key="10">
    <source>
        <dbReference type="Proteomes" id="UP000494106"/>
    </source>
</evidence>
<comment type="similarity">
    <text evidence="1 6">Belongs to the type-B carboxylesterase/lipase family.</text>
</comment>
<dbReference type="PANTHER" id="PTHR11559">
    <property type="entry name" value="CARBOXYLESTERASE"/>
    <property type="match status" value="1"/>
</dbReference>
<evidence type="ECO:0000259" key="8">
    <source>
        <dbReference type="Pfam" id="PF00135"/>
    </source>
</evidence>
<evidence type="ECO:0000256" key="1">
    <source>
        <dbReference type="ARBA" id="ARBA00005964"/>
    </source>
</evidence>
<protein>
    <recommendedName>
        <fullName evidence="6">Carboxylic ester hydrolase</fullName>
        <ecNumber evidence="6">3.1.1.-</ecNumber>
    </recommendedName>
</protein>
<accession>A0A8S0YX97</accession>
<dbReference type="OrthoDB" id="19653at2759"/>
<evidence type="ECO:0000256" key="3">
    <source>
        <dbReference type="ARBA" id="ARBA00022801"/>
    </source>
</evidence>
<gene>
    <name evidence="9" type="ORF">APLA_LOCUS1792</name>
</gene>
<comment type="caution">
    <text evidence="9">The sequence shown here is derived from an EMBL/GenBank/DDBJ whole genome shotgun (WGS) entry which is preliminary data.</text>
</comment>
<dbReference type="CDD" id="cd00312">
    <property type="entry name" value="Esterase_lipase"/>
    <property type="match status" value="1"/>
</dbReference>
<dbReference type="InterPro" id="IPR002018">
    <property type="entry name" value="CarbesteraseB"/>
</dbReference>
<reference evidence="9 10" key="1">
    <citation type="submission" date="2020-04" db="EMBL/GenBank/DDBJ databases">
        <authorList>
            <person name="Wallbank WR R."/>
            <person name="Pardo Diaz C."/>
            <person name="Kozak K."/>
            <person name="Martin S."/>
            <person name="Jiggins C."/>
            <person name="Moest M."/>
            <person name="Warren A I."/>
            <person name="Byers J.R.P. K."/>
            <person name="Montejo-Kovacevich G."/>
            <person name="Yen C E."/>
        </authorList>
    </citation>
    <scope>NUCLEOTIDE SEQUENCE [LARGE SCALE GENOMIC DNA]</scope>
</reference>
<sequence length="560" mass="64196">MLRNVWTGSTGIMPQSNRKPNEDRNKTYYLENRDMLLVKTEYGELKGAACSGVENYIAFKGIPYAKPPLGELRFKAPMPPDPWIGVRDASEHGAVCPQFNERMNRVEPGSEDCLYLNVYTKSLQPKEPLSVMVWIHGGGFYTGSGNSDYYGPDFFMAHNVVLVTINYRLEVLGFLCLDTEEVPGNAGMKDQVMALKWIKNNIKVFGGDPNNITLFGCSAGSGSVSCHLISKMSRGLFHKAICQSGICLNEWCYNIYGRQRAFQLGKLLGKETDDPVELLNFLRSQPVSSLFRIELPSLENIKYNDLCDSILFGPVVEKAGPVDTRFLAELPYELVGRGDIANVPLIIGYTSGEGIEIARKLPSIIGYYAKEGSIVPRELKLKWPVEKIQEADEKIRMYYFKHKELKADSYQELSDLETDKMFLYNQLRYARYHSQYATEPVYFYKFVAETERNYTKRSYKMDFIKGVCHADDLPYQFNITCLDIPLTDESRYIIKQMVQLWVNFAATGKPTTNEEWRPFTDAERNYVVIGKTLEYYQNPSAENMKFWENIYDQLQFSTYK</sequence>